<gene>
    <name evidence="9" type="primary">LOC101509275</name>
</gene>
<dbReference type="Proteomes" id="UP000087171">
    <property type="component" value="Chromosome Ca3"/>
</dbReference>
<evidence type="ECO:0000313" key="9">
    <source>
        <dbReference type="RefSeq" id="XP_004494969.2"/>
    </source>
</evidence>
<dbReference type="PANTHER" id="PTHR31100">
    <property type="entry name" value="AT-HOOK MOTIF NUCLEAR-LOCALIZED PROTEIN 15"/>
    <property type="match status" value="1"/>
</dbReference>
<feature type="compositionally biased region" description="Low complexity" evidence="6">
    <location>
        <begin position="23"/>
        <end position="35"/>
    </location>
</feature>
<keyword evidence="8" id="KW-1185">Reference proteome</keyword>
<dbReference type="InterPro" id="IPR014476">
    <property type="entry name" value="AHL15-29"/>
</dbReference>
<dbReference type="RefSeq" id="XP_004494969.2">
    <property type="nucleotide sequence ID" value="XM_004494912.2"/>
</dbReference>
<dbReference type="AlphaFoldDB" id="A0A1S2XV19"/>
<dbReference type="GeneID" id="101509275"/>
<keyword evidence="3 5" id="KW-0804">Transcription</keyword>
<dbReference type="GO" id="GO:0003680">
    <property type="term" value="F:minor groove of adenine-thymine-rich DNA binding"/>
    <property type="evidence" value="ECO:0007669"/>
    <property type="project" value="UniProtKB-UniRule"/>
</dbReference>
<dbReference type="InterPro" id="IPR005175">
    <property type="entry name" value="PPC_dom"/>
</dbReference>
<keyword evidence="4 5" id="KW-0539">Nucleus</keyword>
<keyword evidence="2 5" id="KW-0238">DNA-binding</keyword>
<feature type="compositionally biased region" description="Polar residues" evidence="6">
    <location>
        <begin position="1"/>
        <end position="22"/>
    </location>
</feature>
<evidence type="ECO:0000256" key="6">
    <source>
        <dbReference type="SAM" id="MobiDB-lite"/>
    </source>
</evidence>
<dbReference type="PROSITE" id="PS51742">
    <property type="entry name" value="PPC"/>
    <property type="match status" value="1"/>
</dbReference>
<reference evidence="8" key="1">
    <citation type="journal article" date="2013" name="Nat. Biotechnol.">
        <title>Draft genome sequence of chickpea (Cicer arietinum) provides a resource for trait improvement.</title>
        <authorList>
            <person name="Varshney R.K."/>
            <person name="Song C."/>
            <person name="Saxena R.K."/>
            <person name="Azam S."/>
            <person name="Yu S."/>
            <person name="Sharpe A.G."/>
            <person name="Cannon S."/>
            <person name="Baek J."/>
            <person name="Rosen B.D."/>
            <person name="Tar'an B."/>
            <person name="Millan T."/>
            <person name="Zhang X."/>
            <person name="Ramsay L.D."/>
            <person name="Iwata A."/>
            <person name="Wang Y."/>
            <person name="Nelson W."/>
            <person name="Farmer A.D."/>
            <person name="Gaur P.M."/>
            <person name="Soderlund C."/>
            <person name="Penmetsa R.V."/>
            <person name="Xu C."/>
            <person name="Bharti A.K."/>
            <person name="He W."/>
            <person name="Winter P."/>
            <person name="Zhao S."/>
            <person name="Hane J.K."/>
            <person name="Carrasquilla-Garcia N."/>
            <person name="Condie J.A."/>
            <person name="Upadhyaya H.D."/>
            <person name="Luo M.C."/>
            <person name="Thudi M."/>
            <person name="Gowda C.L."/>
            <person name="Singh N.P."/>
            <person name="Lichtenzveig J."/>
            <person name="Gali K.K."/>
            <person name="Rubio J."/>
            <person name="Nadarajan N."/>
            <person name="Dolezel J."/>
            <person name="Bansal K.C."/>
            <person name="Xu X."/>
            <person name="Edwards D."/>
            <person name="Zhang G."/>
            <person name="Kahl G."/>
            <person name="Gil J."/>
            <person name="Singh K.B."/>
            <person name="Datta S.K."/>
            <person name="Jackson S.A."/>
            <person name="Wang J."/>
            <person name="Cook D.R."/>
        </authorList>
    </citation>
    <scope>NUCLEOTIDE SEQUENCE [LARGE SCALE GENOMIC DNA]</scope>
    <source>
        <strain evidence="8">cv. CDC Frontier</strain>
    </source>
</reference>
<evidence type="ECO:0000256" key="4">
    <source>
        <dbReference type="ARBA" id="ARBA00023242"/>
    </source>
</evidence>
<organism evidence="8 9">
    <name type="scientific">Cicer arietinum</name>
    <name type="common">Chickpea</name>
    <name type="synonym">Garbanzo</name>
    <dbReference type="NCBI Taxonomy" id="3827"/>
    <lineage>
        <taxon>Eukaryota</taxon>
        <taxon>Viridiplantae</taxon>
        <taxon>Streptophyta</taxon>
        <taxon>Embryophyta</taxon>
        <taxon>Tracheophyta</taxon>
        <taxon>Spermatophyta</taxon>
        <taxon>Magnoliopsida</taxon>
        <taxon>eudicotyledons</taxon>
        <taxon>Gunneridae</taxon>
        <taxon>Pentapetalae</taxon>
        <taxon>rosids</taxon>
        <taxon>fabids</taxon>
        <taxon>Fabales</taxon>
        <taxon>Fabaceae</taxon>
        <taxon>Papilionoideae</taxon>
        <taxon>50 kb inversion clade</taxon>
        <taxon>NPAAA clade</taxon>
        <taxon>Hologalegina</taxon>
        <taxon>IRL clade</taxon>
        <taxon>Cicereae</taxon>
        <taxon>Cicer</taxon>
    </lineage>
</organism>
<sequence length="220" mass="23421">MSNPWWSNTMALPGADNSSPKKSFSLNNTTSTATSSHKEERENSEETKEGAIEVGPTRRSRGRPLGSKNKPKSQVFVTRDGPHALRSHVIEVANGADITDCLIEFSRRHQRGVCVLSGTGAVINVHLRQPTIPSTVMALHGRFEIISLSGSFLPGTSLPGSTGLTVCVAGIQGQVMGGAVVGPLVASGTVVIMAATFSNAMYERLPLPIQEEDRREGAPF</sequence>
<evidence type="ECO:0000256" key="3">
    <source>
        <dbReference type="ARBA" id="ARBA00023163"/>
    </source>
</evidence>
<name>A0A1S2XV19_CICAR</name>
<dbReference type="PANTHER" id="PTHR31100:SF8">
    <property type="entry name" value="AT-HOOK MOTIF NUCLEAR-LOCALIZED PROTEIN 19"/>
    <property type="match status" value="1"/>
</dbReference>
<dbReference type="eggNOG" id="ENOG502QRFG">
    <property type="taxonomic scope" value="Eukaryota"/>
</dbReference>
<evidence type="ECO:0000256" key="5">
    <source>
        <dbReference type="PIRNR" id="PIRNR016021"/>
    </source>
</evidence>
<accession>A0A1S2XV19</accession>
<evidence type="ECO:0000256" key="1">
    <source>
        <dbReference type="ARBA" id="ARBA00023015"/>
    </source>
</evidence>
<feature type="domain" description="PPC" evidence="7">
    <location>
        <begin position="82"/>
        <end position="220"/>
    </location>
</feature>
<reference evidence="9" key="2">
    <citation type="submission" date="2025-08" db="UniProtKB">
        <authorList>
            <consortium name="RefSeq"/>
        </authorList>
    </citation>
    <scope>IDENTIFICATION</scope>
    <source>
        <tissue evidence="9">Etiolated seedlings</tissue>
    </source>
</reference>
<dbReference type="PaxDb" id="3827-XP_004494969.1"/>
<dbReference type="STRING" id="3827.A0A1S2XV19"/>
<comment type="function">
    <text evidence="5">Transcription factor that specifically binds AT-rich DNA sequences related to the nuclear matrix attachment regions (MARs).</text>
</comment>
<dbReference type="SUPFAM" id="SSF117856">
    <property type="entry name" value="AF0104/ALDC/Ptd012-like"/>
    <property type="match status" value="1"/>
</dbReference>
<dbReference type="Gene3D" id="3.30.1330.80">
    <property type="entry name" value="Hypothetical protein, similar to alpha- acetolactate decarboxylase, domain 2"/>
    <property type="match status" value="1"/>
</dbReference>
<dbReference type="PIRSF" id="PIRSF016021">
    <property type="entry name" value="ESCAROLA"/>
    <property type="match status" value="1"/>
</dbReference>
<dbReference type="Pfam" id="PF03479">
    <property type="entry name" value="PCC"/>
    <property type="match status" value="1"/>
</dbReference>
<feature type="compositionally biased region" description="Basic and acidic residues" evidence="6">
    <location>
        <begin position="36"/>
        <end position="51"/>
    </location>
</feature>
<proteinExistence type="predicted"/>
<protein>
    <recommendedName>
        <fullName evidence="5">AT-hook motif nuclear-localized protein</fullName>
    </recommendedName>
</protein>
<evidence type="ECO:0000256" key="2">
    <source>
        <dbReference type="ARBA" id="ARBA00023125"/>
    </source>
</evidence>
<dbReference type="KEGG" id="cam:101509275"/>
<keyword evidence="1 5" id="KW-0805">Transcription regulation</keyword>
<evidence type="ECO:0000259" key="7">
    <source>
        <dbReference type="PROSITE" id="PS51742"/>
    </source>
</evidence>
<dbReference type="OrthoDB" id="1712967at2759"/>
<dbReference type="GO" id="GO:0005634">
    <property type="term" value="C:nucleus"/>
    <property type="evidence" value="ECO:0007669"/>
    <property type="project" value="UniProtKB-SubCell"/>
</dbReference>
<evidence type="ECO:0000313" key="8">
    <source>
        <dbReference type="Proteomes" id="UP000087171"/>
    </source>
</evidence>
<dbReference type="CDD" id="cd11378">
    <property type="entry name" value="DUF296"/>
    <property type="match status" value="1"/>
</dbReference>
<dbReference type="GO" id="GO:0003700">
    <property type="term" value="F:DNA-binding transcription factor activity"/>
    <property type="evidence" value="ECO:0007669"/>
    <property type="project" value="TreeGrafter"/>
</dbReference>
<feature type="region of interest" description="Disordered" evidence="6">
    <location>
        <begin position="1"/>
        <end position="80"/>
    </location>
</feature>
<comment type="subcellular location">
    <subcellularLocation>
        <location evidence="5">Nucleus</location>
    </subcellularLocation>
</comment>